<dbReference type="AlphaFoldDB" id="A0A6J4KGJ9"/>
<evidence type="ECO:0000256" key="1">
    <source>
        <dbReference type="SAM" id="MobiDB-lite"/>
    </source>
</evidence>
<feature type="non-terminal residue" evidence="2">
    <location>
        <position position="1"/>
    </location>
</feature>
<reference evidence="2" key="1">
    <citation type="submission" date="2020-02" db="EMBL/GenBank/DDBJ databases">
        <authorList>
            <person name="Meier V. D."/>
        </authorList>
    </citation>
    <scope>NUCLEOTIDE SEQUENCE</scope>
    <source>
        <strain evidence="2">AVDCRST_MAG90</strain>
    </source>
</reference>
<organism evidence="2">
    <name type="scientific">uncultured Microvirga sp</name>
    <dbReference type="NCBI Taxonomy" id="412392"/>
    <lineage>
        <taxon>Bacteria</taxon>
        <taxon>Pseudomonadati</taxon>
        <taxon>Pseudomonadota</taxon>
        <taxon>Alphaproteobacteria</taxon>
        <taxon>Hyphomicrobiales</taxon>
        <taxon>Methylobacteriaceae</taxon>
        <taxon>Microvirga</taxon>
        <taxon>environmental samples</taxon>
    </lineage>
</organism>
<feature type="non-terminal residue" evidence="2">
    <location>
        <position position="66"/>
    </location>
</feature>
<dbReference type="EMBL" id="CADCUC010000005">
    <property type="protein sequence ID" value="CAA9304522.1"/>
    <property type="molecule type" value="Genomic_DNA"/>
</dbReference>
<feature type="region of interest" description="Disordered" evidence="1">
    <location>
        <begin position="1"/>
        <end position="66"/>
    </location>
</feature>
<gene>
    <name evidence="2" type="ORF">AVDCRST_MAG90-15</name>
</gene>
<feature type="compositionally biased region" description="Basic and acidic residues" evidence="1">
    <location>
        <begin position="54"/>
        <end position="66"/>
    </location>
</feature>
<feature type="compositionally biased region" description="Basic and acidic residues" evidence="1">
    <location>
        <begin position="1"/>
        <end position="12"/>
    </location>
</feature>
<proteinExistence type="predicted"/>
<evidence type="ECO:0000313" key="2">
    <source>
        <dbReference type="EMBL" id="CAA9304522.1"/>
    </source>
</evidence>
<accession>A0A6J4KGJ9</accession>
<name>A0A6J4KGJ9_9HYPH</name>
<sequence length="66" mass="7194">DRRNPRGRDPDRPQTSGDSGVPPDQGATRLRCRAPGTREPPGEARLPGARRHPDHAARRGPPADRV</sequence>
<protein>
    <submittedName>
        <fullName evidence="2">FIG002473: Protein YcaR in KDO2-Lipid A biosynthesis cluster</fullName>
    </submittedName>
</protein>